<proteinExistence type="predicted"/>
<gene>
    <name evidence="1" type="ORF">MC7420_8139</name>
</gene>
<sequence>MTKLQLTNIGWTDGFAIWRVRNLNDIDIQYNWDVYETGQAGQGIALAKYDVFFYTSLVRGPNTARVLVNGIQQMVKSAHLNYAFYHSIEPLPEPIPPSLELQSLEQKQLCVMV</sequence>
<evidence type="ECO:0000313" key="2">
    <source>
        <dbReference type="Proteomes" id="UP000003835"/>
    </source>
</evidence>
<dbReference type="HOGENOM" id="CLU_2129208_0_0_3"/>
<dbReference type="STRING" id="118168.MC7420_8139"/>
<accession>B4W528</accession>
<reference evidence="1 2" key="1">
    <citation type="submission" date="2008-07" db="EMBL/GenBank/DDBJ databases">
        <authorList>
            <person name="Tandeau de Marsac N."/>
            <person name="Ferriera S."/>
            <person name="Johnson J."/>
            <person name="Kravitz S."/>
            <person name="Beeson K."/>
            <person name="Sutton G."/>
            <person name="Rogers Y.-H."/>
            <person name="Friedman R."/>
            <person name="Frazier M."/>
            <person name="Venter J.C."/>
        </authorList>
    </citation>
    <scope>NUCLEOTIDE SEQUENCE [LARGE SCALE GENOMIC DNA]</scope>
    <source>
        <strain evidence="1 2">PCC 7420</strain>
    </source>
</reference>
<name>B4W528_9CYAN</name>
<keyword evidence="2" id="KW-1185">Reference proteome</keyword>
<evidence type="ECO:0000313" key="1">
    <source>
        <dbReference type="EMBL" id="EDX70711.1"/>
    </source>
</evidence>
<dbReference type="EMBL" id="DS989883">
    <property type="protein sequence ID" value="EDX70711.1"/>
    <property type="molecule type" value="Genomic_DNA"/>
</dbReference>
<organism evidence="1 2">
    <name type="scientific">Coleofasciculus chthonoplastes PCC 7420</name>
    <dbReference type="NCBI Taxonomy" id="118168"/>
    <lineage>
        <taxon>Bacteria</taxon>
        <taxon>Bacillati</taxon>
        <taxon>Cyanobacteriota</taxon>
        <taxon>Cyanophyceae</taxon>
        <taxon>Coleofasciculales</taxon>
        <taxon>Coleofasciculaceae</taxon>
        <taxon>Coleofasciculus</taxon>
    </lineage>
</organism>
<dbReference type="Proteomes" id="UP000003835">
    <property type="component" value="Unassembled WGS sequence"/>
</dbReference>
<protein>
    <submittedName>
        <fullName evidence="1">Uncharacterized protein</fullName>
    </submittedName>
</protein>
<dbReference type="AlphaFoldDB" id="B4W528"/>